<proteinExistence type="predicted"/>
<evidence type="ECO:0000256" key="1">
    <source>
        <dbReference type="SAM" id="MobiDB-lite"/>
    </source>
</evidence>
<evidence type="ECO:0000313" key="3">
    <source>
        <dbReference type="Proteomes" id="UP001295444"/>
    </source>
</evidence>
<accession>A0AAD1TEA7</accession>
<reference evidence="2" key="1">
    <citation type="submission" date="2022-03" db="EMBL/GenBank/DDBJ databases">
        <authorList>
            <person name="Alioto T."/>
            <person name="Alioto T."/>
            <person name="Gomez Garrido J."/>
        </authorList>
    </citation>
    <scope>NUCLEOTIDE SEQUENCE</scope>
</reference>
<evidence type="ECO:0000313" key="2">
    <source>
        <dbReference type="EMBL" id="CAH2322898.1"/>
    </source>
</evidence>
<gene>
    <name evidence="2" type="ORF">PECUL_23A008133</name>
</gene>
<dbReference type="AlphaFoldDB" id="A0AAD1TEA7"/>
<dbReference type="EMBL" id="OW240922">
    <property type="protein sequence ID" value="CAH2322898.1"/>
    <property type="molecule type" value="Genomic_DNA"/>
</dbReference>
<protein>
    <submittedName>
        <fullName evidence="2">Uncharacterized protein</fullName>
    </submittedName>
</protein>
<feature type="compositionally biased region" description="Polar residues" evidence="1">
    <location>
        <begin position="144"/>
        <end position="153"/>
    </location>
</feature>
<name>A0AAD1TEA7_PELCU</name>
<dbReference type="Proteomes" id="UP001295444">
    <property type="component" value="Chromosome 11"/>
</dbReference>
<keyword evidence="3" id="KW-1185">Reference proteome</keyword>
<organism evidence="2 3">
    <name type="scientific">Pelobates cultripes</name>
    <name type="common">Western spadefoot toad</name>
    <dbReference type="NCBI Taxonomy" id="61616"/>
    <lineage>
        <taxon>Eukaryota</taxon>
        <taxon>Metazoa</taxon>
        <taxon>Chordata</taxon>
        <taxon>Craniata</taxon>
        <taxon>Vertebrata</taxon>
        <taxon>Euteleostomi</taxon>
        <taxon>Amphibia</taxon>
        <taxon>Batrachia</taxon>
        <taxon>Anura</taxon>
        <taxon>Pelobatoidea</taxon>
        <taxon>Pelobatidae</taxon>
        <taxon>Pelobates</taxon>
    </lineage>
</organism>
<feature type="region of interest" description="Disordered" evidence="1">
    <location>
        <begin position="137"/>
        <end position="164"/>
    </location>
</feature>
<sequence length="188" mass="20016">MFSLSSCMKTKKTAILSLNAGLKSKDLSEFTHRGLRAHDTILTLNPPSMTARNLEGDLLGPGRGRGGRSPGARALLADPLTVGVIPVHQLDTEGDTSTENWRAGVLCGTDLVARPRWPPRGKPGIVAHTLNGGPYMKPGLKPSAVNSGNASTEEQPRQPAYLPNRGPTLRSIWVQDSHPEGTLEGGEI</sequence>